<dbReference type="AlphaFoldDB" id="A0A835G785"/>
<keyword evidence="4" id="KW-1185">Reference proteome</keyword>
<comment type="caution">
    <text evidence="3">The sequence shown here is derived from an EMBL/GenBank/DDBJ whole genome shotgun (WGS) entry which is preliminary data.</text>
</comment>
<dbReference type="SMART" id="SM00343">
    <property type="entry name" value="ZnF_C2HC"/>
    <property type="match status" value="2"/>
</dbReference>
<dbReference type="PANTHER" id="PTHR33223">
    <property type="entry name" value="CCHC-TYPE DOMAIN-CONTAINING PROTEIN"/>
    <property type="match status" value="1"/>
</dbReference>
<dbReference type="GO" id="GO:0003676">
    <property type="term" value="F:nucleic acid binding"/>
    <property type="evidence" value="ECO:0007669"/>
    <property type="project" value="InterPro"/>
</dbReference>
<organism evidence="3 4">
    <name type="scientific">Spodoptera exigua</name>
    <name type="common">Beet armyworm</name>
    <name type="synonym">Noctua fulgens</name>
    <dbReference type="NCBI Taxonomy" id="7107"/>
    <lineage>
        <taxon>Eukaryota</taxon>
        <taxon>Metazoa</taxon>
        <taxon>Ecdysozoa</taxon>
        <taxon>Arthropoda</taxon>
        <taxon>Hexapoda</taxon>
        <taxon>Insecta</taxon>
        <taxon>Pterygota</taxon>
        <taxon>Neoptera</taxon>
        <taxon>Endopterygota</taxon>
        <taxon>Lepidoptera</taxon>
        <taxon>Glossata</taxon>
        <taxon>Ditrysia</taxon>
        <taxon>Noctuoidea</taxon>
        <taxon>Noctuidae</taxon>
        <taxon>Amphipyrinae</taxon>
        <taxon>Spodoptera</taxon>
    </lineage>
</organism>
<dbReference type="SUPFAM" id="SSF57756">
    <property type="entry name" value="Retrovirus zinc finger-like domains"/>
    <property type="match status" value="1"/>
</dbReference>
<gene>
    <name evidence="3" type="ORF">HW555_011303</name>
</gene>
<keyword evidence="1" id="KW-0479">Metal-binding</keyword>
<dbReference type="InterPro" id="IPR036875">
    <property type="entry name" value="Znf_CCHC_sf"/>
</dbReference>
<keyword evidence="1" id="KW-0862">Zinc</keyword>
<feature type="domain" description="CCHC-type" evidence="2">
    <location>
        <begin position="384"/>
        <end position="399"/>
    </location>
</feature>
<evidence type="ECO:0000313" key="4">
    <source>
        <dbReference type="Proteomes" id="UP000648187"/>
    </source>
</evidence>
<keyword evidence="1" id="KW-0863">Zinc-finger</keyword>
<dbReference type="Proteomes" id="UP000648187">
    <property type="component" value="Unassembled WGS sequence"/>
</dbReference>
<dbReference type="Gene3D" id="4.10.60.10">
    <property type="entry name" value="Zinc finger, CCHC-type"/>
    <property type="match status" value="1"/>
</dbReference>
<reference evidence="3" key="1">
    <citation type="submission" date="2020-08" db="EMBL/GenBank/DDBJ databases">
        <title>Spodoptera exigua strain:BAW_Kor-Di-RS1 Genome sequencing and assembly.</title>
        <authorList>
            <person name="Kim J."/>
            <person name="Nam H.Y."/>
            <person name="Kwon M."/>
            <person name="Choi J.H."/>
            <person name="Cho S.R."/>
            <person name="Kim G.-H."/>
        </authorList>
    </citation>
    <scope>NUCLEOTIDE SEQUENCE</scope>
    <source>
        <strain evidence="3">BAW_Kor-Di-RS1</strain>
        <tissue evidence="3">Whole-body</tissue>
    </source>
</reference>
<evidence type="ECO:0000259" key="2">
    <source>
        <dbReference type="PROSITE" id="PS50158"/>
    </source>
</evidence>
<protein>
    <recommendedName>
        <fullName evidence="2">CCHC-type domain-containing protein</fullName>
    </recommendedName>
</protein>
<proteinExistence type="predicted"/>
<accession>A0A835G785</accession>
<name>A0A835G785_SPOEX</name>
<dbReference type="EMBL" id="JACKWZ010000326">
    <property type="protein sequence ID" value="KAF9409268.1"/>
    <property type="molecule type" value="Genomic_DNA"/>
</dbReference>
<dbReference type="InterPro" id="IPR005162">
    <property type="entry name" value="Retrotrans_gag_dom"/>
</dbReference>
<evidence type="ECO:0000256" key="1">
    <source>
        <dbReference type="PROSITE-ProRule" id="PRU00047"/>
    </source>
</evidence>
<evidence type="ECO:0000313" key="3">
    <source>
        <dbReference type="EMBL" id="KAF9409268.1"/>
    </source>
</evidence>
<sequence length="443" mass="50755">MDRTIRYLNLTKPELIYEISIRGVQPMDRVEDLRTQITKLVQEYPADEVLESCFSVEEDLNGIRQTLSKVNISLSTLEQLFNKGIYERTRTYLNHIYFRMERLSKPVSGEHQQLFDTLQGQFLDYSERLNRVLSREQSAPKLDIPTMDPNSSTCNSPNISQPPLKADFIKVVCDRNSSAEILKHKFDGKSCVRAFITRIEELRRARDVSDEKMFKLAPEILTGDALHWFRSVKDSIASWSELLSCLREDFDVFDFDYKMMEEIRARSQGEDESITIYLAIMHGMFSRLTRLVPESDRLDIILHNIRPCYASVLAYRPDIGTIGELRDVCRNFERVTARSTNFKEPVSTSQANSVAPEFLYVSKKDPKGRSNHRVAALSENKLQCFKCGMKGHTVNTCPKSKGGSRSFQSPYRCYKCGLRGFKVANCPKCSKVKPTEGAKIDTG</sequence>
<dbReference type="PROSITE" id="PS50158">
    <property type="entry name" value="ZF_CCHC"/>
    <property type="match status" value="1"/>
</dbReference>
<dbReference type="Pfam" id="PF03732">
    <property type="entry name" value="Retrotrans_gag"/>
    <property type="match status" value="1"/>
</dbReference>
<dbReference type="GO" id="GO:0008270">
    <property type="term" value="F:zinc ion binding"/>
    <property type="evidence" value="ECO:0007669"/>
    <property type="project" value="UniProtKB-KW"/>
</dbReference>
<dbReference type="InterPro" id="IPR001878">
    <property type="entry name" value="Znf_CCHC"/>
</dbReference>
<dbReference type="PANTHER" id="PTHR33223:SF6">
    <property type="entry name" value="CCHC-TYPE DOMAIN-CONTAINING PROTEIN"/>
    <property type="match status" value="1"/>
</dbReference>